<dbReference type="EMBL" id="HAHK01000074">
    <property type="protein sequence ID" value="SNX33384.1"/>
    <property type="molecule type" value="Transcribed_RNA"/>
</dbReference>
<name>A0A4Q8K7D5_9ARAC</name>
<dbReference type="EMBL" id="HAHL01000168">
    <property type="protein sequence ID" value="SNX34356.1"/>
    <property type="molecule type" value="Transcribed_RNA"/>
</dbReference>
<evidence type="ECO:0000256" key="1">
    <source>
        <dbReference type="SAM" id="SignalP"/>
    </source>
</evidence>
<dbReference type="AlphaFoldDB" id="A0A4Q8K7D5"/>
<feature type="chain" id="PRO_5036120063" evidence="1">
    <location>
        <begin position="22"/>
        <end position="209"/>
    </location>
</feature>
<evidence type="ECO:0000313" key="2">
    <source>
        <dbReference type="EMBL" id="SNX33384.1"/>
    </source>
</evidence>
<organism evidence="3">
    <name type="scientific">Liphistius sp. SGP-2016</name>
    <dbReference type="NCBI Taxonomy" id="1905180"/>
    <lineage>
        <taxon>Eukaryota</taxon>
        <taxon>Metazoa</taxon>
        <taxon>Ecdysozoa</taxon>
        <taxon>Arthropoda</taxon>
        <taxon>Chelicerata</taxon>
        <taxon>Arachnida</taxon>
        <taxon>Araneae</taxon>
        <taxon>Mesothelae</taxon>
        <taxon>Liphistiidae</taxon>
        <taxon>Liphistius</taxon>
    </lineage>
</organism>
<sequence>MAYQLFIIAFSSVILGEWVSAATLRDQENSKPTQPRECAEEFRNWCRRSSFGQGSVSFSSDHHFNEERVRMSCRINSSGIKCSKDGLPWFQCFPNGTLLYKEKEVHEGESSVDDEMCQTWEKVHCISVSGNSISVSGGCNSLGGGSVFVSGGDGSVSVNGGSISLGGNEEDMEEFHEQMRQFQEQMSRFRDRMQSDMRNLQNSMRRFSH</sequence>
<keyword evidence="1" id="KW-0732">Signal</keyword>
<proteinExistence type="predicted"/>
<reference evidence="3" key="2">
    <citation type="submission" date="2019-05" db="EMBL/GenBank/DDBJ databases">
        <title>Unravelling the molecular evolution of spider venoms.</title>
        <authorList>
            <person name="Pineda S."/>
        </authorList>
    </citation>
    <scope>NUCLEOTIDE SEQUENCE</scope>
</reference>
<feature type="signal peptide" evidence="1">
    <location>
        <begin position="1"/>
        <end position="21"/>
    </location>
</feature>
<dbReference type="EMBL" id="HAHK01000128">
    <property type="protein sequence ID" value="SNX33818.1"/>
    <property type="molecule type" value="Transcribed_RNA"/>
</dbReference>
<evidence type="ECO:0000313" key="3">
    <source>
        <dbReference type="EMBL" id="SNX35317.1"/>
    </source>
</evidence>
<accession>A0A4Q8K7D5</accession>
<dbReference type="EMBL" id="HAHL01000290">
    <property type="protein sequence ID" value="SNX35317.1"/>
    <property type="molecule type" value="Transcribed_RNA"/>
</dbReference>
<protein>
    <submittedName>
        <fullName evidence="2">U39-Liphistoxin-Lsp1a_1</fullName>
    </submittedName>
    <submittedName>
        <fullName evidence="3">U50-Liphistoxin-Lsp1a_1</fullName>
    </submittedName>
</protein>
<reference evidence="3" key="1">
    <citation type="submission" date="2017-05" db="EMBL/GenBank/DDBJ databases">
        <authorList>
            <person name="QRISCLOUD D."/>
        </authorList>
    </citation>
    <scope>NUCLEOTIDE SEQUENCE</scope>
</reference>